<evidence type="ECO:0000259" key="15">
    <source>
        <dbReference type="PROSITE" id="PS50885"/>
    </source>
</evidence>
<dbReference type="EMBL" id="CP001344">
    <property type="protein sequence ID" value="ACL46599.1"/>
    <property type="molecule type" value="Genomic_DNA"/>
</dbReference>
<dbReference type="CDD" id="cd12914">
    <property type="entry name" value="PDC1_DGC_like"/>
    <property type="match status" value="1"/>
</dbReference>
<keyword evidence="9 14" id="KW-1133">Transmembrane helix</keyword>
<evidence type="ECO:0000256" key="12">
    <source>
        <dbReference type="SAM" id="Coils"/>
    </source>
</evidence>
<feature type="transmembrane region" description="Helical" evidence="14">
    <location>
        <begin position="324"/>
        <end position="342"/>
    </location>
</feature>
<dbReference type="AlphaFoldDB" id="B8HXQ4"/>
<evidence type="ECO:0000256" key="2">
    <source>
        <dbReference type="ARBA" id="ARBA00004651"/>
    </source>
</evidence>
<sequence>MKFWISLNRPLQSITVRLAATMLLVALVPLTGLALYNLITSENLVEEAELEKLQLLAQSTANRLDQLLVDTQRTNIVLSQDKEVQQHLLTANPQQQERYKTSILQLFRGVISANPDYAKISLLDTRGRVLVSTNREALAQDLGFRKYFQQALQGKTYISPLLHSTIGNFWAVFFAAPVRHQGKVIGVMVLSLKREAIWNSIQVSNTRNELLHWLVDTNGIIVARSDNRYFYYSLVPLSSTAATEVLAKESSKGLTHIPSLNWPEGARTITRAKRPGFAVMQVPPSNVLRAIGFAPLSVQPWVVAVDEPIQDYQVLFDALAWQNYLTLFIVSGGTVVLGLWLARSITRPLRSLSKAAQALEKNCFTPDLLQREARQQDDMGELTRVFLGMAEQVKQREAQLQQQVIKLKIEIDQEKRARQVAEITESDYFQQLRQKAKTLRQRTPSSHPFTQSDP</sequence>
<dbReference type="PROSITE" id="PS50885">
    <property type="entry name" value="HAMP"/>
    <property type="match status" value="1"/>
</dbReference>
<evidence type="ECO:0000256" key="3">
    <source>
        <dbReference type="ARBA" id="ARBA00012438"/>
    </source>
</evidence>
<evidence type="ECO:0000256" key="11">
    <source>
        <dbReference type="ARBA" id="ARBA00023136"/>
    </source>
</evidence>
<reference evidence="16" key="1">
    <citation type="submission" date="2009-01" db="EMBL/GenBank/DDBJ databases">
        <title>Complete sequence of chromosome Cyanothece sp. PCC 7425.</title>
        <authorList>
            <consortium name="US DOE Joint Genome Institute"/>
            <person name="Lucas S."/>
            <person name="Copeland A."/>
            <person name="Lapidus A."/>
            <person name="Glavina del Rio T."/>
            <person name="Dalin E."/>
            <person name="Tice H."/>
            <person name="Bruce D."/>
            <person name="Goodwin L."/>
            <person name="Pitluck S."/>
            <person name="Sims D."/>
            <person name="Meineke L."/>
            <person name="Brettin T."/>
            <person name="Detter J.C."/>
            <person name="Han C."/>
            <person name="Larimer F."/>
            <person name="Land M."/>
            <person name="Hauser L."/>
            <person name="Kyrpides N."/>
            <person name="Ovchinnikova G."/>
            <person name="Liberton M."/>
            <person name="Stoeckel J."/>
            <person name="Banerjee A."/>
            <person name="Singh A."/>
            <person name="Page L."/>
            <person name="Sato H."/>
            <person name="Zhao L."/>
            <person name="Sherman L."/>
            <person name="Pakrasi H."/>
            <person name="Richardson P."/>
        </authorList>
    </citation>
    <scope>NUCLEOTIDE SEQUENCE</scope>
    <source>
        <strain evidence="16">PCC 7425</strain>
    </source>
</reference>
<gene>
    <name evidence="16" type="ordered locus">Cyan7425_4286</name>
</gene>
<dbReference type="Pfam" id="PF02743">
    <property type="entry name" value="dCache_1"/>
    <property type="match status" value="1"/>
</dbReference>
<keyword evidence="11 14" id="KW-0472">Membrane</keyword>
<evidence type="ECO:0000256" key="14">
    <source>
        <dbReference type="SAM" id="Phobius"/>
    </source>
</evidence>
<keyword evidence="7 14" id="KW-0812">Transmembrane</keyword>
<dbReference type="PANTHER" id="PTHR45436">
    <property type="entry name" value="SENSOR HISTIDINE KINASE YKOH"/>
    <property type="match status" value="1"/>
</dbReference>
<evidence type="ECO:0000256" key="1">
    <source>
        <dbReference type="ARBA" id="ARBA00000085"/>
    </source>
</evidence>
<evidence type="ECO:0000256" key="8">
    <source>
        <dbReference type="ARBA" id="ARBA00022777"/>
    </source>
</evidence>
<keyword evidence="12" id="KW-0175">Coiled coil</keyword>
<dbReference type="eggNOG" id="COG4191">
    <property type="taxonomic scope" value="Bacteria"/>
</dbReference>
<keyword evidence="10" id="KW-0902">Two-component regulatory system</keyword>
<dbReference type="KEGG" id="cyn:Cyan7425_4286"/>
<dbReference type="EC" id="2.7.13.3" evidence="3"/>
<dbReference type="Gene3D" id="6.10.340.10">
    <property type="match status" value="1"/>
</dbReference>
<dbReference type="STRING" id="395961.Cyan7425_4286"/>
<keyword evidence="5" id="KW-0597">Phosphoprotein</keyword>
<name>B8HXQ4_CYAP4</name>
<dbReference type="Pfam" id="PF00672">
    <property type="entry name" value="HAMP"/>
    <property type="match status" value="1"/>
</dbReference>
<evidence type="ECO:0000256" key="10">
    <source>
        <dbReference type="ARBA" id="ARBA00023012"/>
    </source>
</evidence>
<evidence type="ECO:0000256" key="4">
    <source>
        <dbReference type="ARBA" id="ARBA00022475"/>
    </source>
</evidence>
<comment type="subcellular location">
    <subcellularLocation>
        <location evidence="2">Cell membrane</location>
        <topology evidence="2">Multi-pass membrane protein</topology>
    </subcellularLocation>
</comment>
<dbReference type="GO" id="GO:0005886">
    <property type="term" value="C:plasma membrane"/>
    <property type="evidence" value="ECO:0007669"/>
    <property type="project" value="UniProtKB-SubCell"/>
</dbReference>
<evidence type="ECO:0000256" key="6">
    <source>
        <dbReference type="ARBA" id="ARBA00022679"/>
    </source>
</evidence>
<feature type="compositionally biased region" description="Polar residues" evidence="13">
    <location>
        <begin position="441"/>
        <end position="454"/>
    </location>
</feature>
<feature type="domain" description="HAMP" evidence="15">
    <location>
        <begin position="343"/>
        <end position="398"/>
    </location>
</feature>
<proteinExistence type="predicted"/>
<dbReference type="CDD" id="cd06225">
    <property type="entry name" value="HAMP"/>
    <property type="match status" value="1"/>
</dbReference>
<dbReference type="InterPro" id="IPR029151">
    <property type="entry name" value="Sensor-like_sf"/>
</dbReference>
<dbReference type="GO" id="GO:0004673">
    <property type="term" value="F:protein histidine kinase activity"/>
    <property type="evidence" value="ECO:0007669"/>
    <property type="project" value="UniProtKB-EC"/>
</dbReference>
<feature type="region of interest" description="Disordered" evidence="13">
    <location>
        <begin position="434"/>
        <end position="454"/>
    </location>
</feature>
<dbReference type="SMART" id="SM00304">
    <property type="entry name" value="HAMP"/>
    <property type="match status" value="1"/>
</dbReference>
<dbReference type="SUPFAM" id="SSF103190">
    <property type="entry name" value="Sensory domain-like"/>
    <property type="match status" value="1"/>
</dbReference>
<evidence type="ECO:0000256" key="13">
    <source>
        <dbReference type="SAM" id="MobiDB-lite"/>
    </source>
</evidence>
<evidence type="ECO:0000256" key="7">
    <source>
        <dbReference type="ARBA" id="ARBA00022692"/>
    </source>
</evidence>
<evidence type="ECO:0000256" key="5">
    <source>
        <dbReference type="ARBA" id="ARBA00022553"/>
    </source>
</evidence>
<dbReference type="InterPro" id="IPR033479">
    <property type="entry name" value="dCache_1"/>
</dbReference>
<dbReference type="HOGENOM" id="CLU_602341_0_0_3"/>
<keyword evidence="4" id="KW-1003">Cell membrane</keyword>
<evidence type="ECO:0000313" key="16">
    <source>
        <dbReference type="EMBL" id="ACL46599.1"/>
    </source>
</evidence>
<dbReference type="InterPro" id="IPR050428">
    <property type="entry name" value="TCS_sensor_his_kinase"/>
</dbReference>
<keyword evidence="6" id="KW-0808">Transferase</keyword>
<dbReference type="GO" id="GO:0000160">
    <property type="term" value="P:phosphorelay signal transduction system"/>
    <property type="evidence" value="ECO:0007669"/>
    <property type="project" value="UniProtKB-KW"/>
</dbReference>
<keyword evidence="8" id="KW-0418">Kinase</keyword>
<organism evidence="16">
    <name type="scientific">Cyanothece sp. (strain PCC 7425 / ATCC 29141)</name>
    <dbReference type="NCBI Taxonomy" id="395961"/>
    <lineage>
        <taxon>Bacteria</taxon>
        <taxon>Bacillati</taxon>
        <taxon>Cyanobacteriota</taxon>
        <taxon>Cyanophyceae</taxon>
        <taxon>Gomontiellales</taxon>
        <taxon>Cyanothecaceae</taxon>
        <taxon>Cyanothece</taxon>
    </lineage>
</organism>
<dbReference type="OrthoDB" id="528225at2"/>
<comment type="catalytic activity">
    <reaction evidence="1">
        <text>ATP + protein L-histidine = ADP + protein N-phospho-L-histidine.</text>
        <dbReference type="EC" id="2.7.13.3"/>
    </reaction>
</comment>
<dbReference type="InterPro" id="IPR003660">
    <property type="entry name" value="HAMP_dom"/>
</dbReference>
<evidence type="ECO:0000256" key="9">
    <source>
        <dbReference type="ARBA" id="ARBA00022989"/>
    </source>
</evidence>
<protein>
    <recommendedName>
        <fullName evidence="3">histidine kinase</fullName>
        <ecNumber evidence="3">2.7.13.3</ecNumber>
    </recommendedName>
</protein>
<dbReference type="PANTHER" id="PTHR45436:SF5">
    <property type="entry name" value="SENSOR HISTIDINE KINASE TRCS"/>
    <property type="match status" value="1"/>
</dbReference>
<feature type="coiled-coil region" evidence="12">
    <location>
        <begin position="390"/>
        <end position="417"/>
    </location>
</feature>
<accession>B8HXQ4</accession>
<dbReference type="Gene3D" id="3.30.450.20">
    <property type="entry name" value="PAS domain"/>
    <property type="match status" value="1"/>
</dbReference>